<comment type="caution">
    <text evidence="1">The sequence shown here is derived from an EMBL/GenBank/DDBJ whole genome shotgun (WGS) entry which is preliminary data.</text>
</comment>
<organism evidence="1 2">
    <name type="scientific">Pistacia atlantica</name>
    <dbReference type="NCBI Taxonomy" id="434234"/>
    <lineage>
        <taxon>Eukaryota</taxon>
        <taxon>Viridiplantae</taxon>
        <taxon>Streptophyta</taxon>
        <taxon>Embryophyta</taxon>
        <taxon>Tracheophyta</taxon>
        <taxon>Spermatophyta</taxon>
        <taxon>Magnoliopsida</taxon>
        <taxon>eudicotyledons</taxon>
        <taxon>Gunneridae</taxon>
        <taxon>Pentapetalae</taxon>
        <taxon>rosids</taxon>
        <taxon>malvids</taxon>
        <taxon>Sapindales</taxon>
        <taxon>Anacardiaceae</taxon>
        <taxon>Pistacia</taxon>
    </lineage>
</organism>
<evidence type="ECO:0000313" key="1">
    <source>
        <dbReference type="EMBL" id="KAJ0083700.1"/>
    </source>
</evidence>
<evidence type="ECO:0000313" key="2">
    <source>
        <dbReference type="Proteomes" id="UP001164250"/>
    </source>
</evidence>
<protein>
    <submittedName>
        <fullName evidence="1">Uncharacterized protein</fullName>
    </submittedName>
</protein>
<dbReference type="EMBL" id="CM047907">
    <property type="protein sequence ID" value="KAJ0083700.1"/>
    <property type="molecule type" value="Genomic_DNA"/>
</dbReference>
<sequence length="116" mass="12577">MATTLSKDSSPNPAWFTPKRSLEIVQLRAITDFISQAMVSMGVSGRVMAKEYALPVAGFNPYISFIAYGKFSSKLNFKATGRGDFNLKNFQDGVLSAAFMVGLLVASPIFASLAKR</sequence>
<reference evidence="2" key="1">
    <citation type="journal article" date="2023" name="G3 (Bethesda)">
        <title>Genome assembly and association tests identify interacting loci associated with vigor, precocity, and sex in interspecific pistachio rootstocks.</title>
        <authorList>
            <person name="Palmer W."/>
            <person name="Jacygrad E."/>
            <person name="Sagayaradj S."/>
            <person name="Cavanaugh K."/>
            <person name="Han R."/>
            <person name="Bertier L."/>
            <person name="Beede B."/>
            <person name="Kafkas S."/>
            <person name="Golino D."/>
            <person name="Preece J."/>
            <person name="Michelmore R."/>
        </authorList>
    </citation>
    <scope>NUCLEOTIDE SEQUENCE [LARGE SCALE GENOMIC DNA]</scope>
</reference>
<proteinExistence type="predicted"/>
<accession>A0ACC1ABS8</accession>
<keyword evidence="2" id="KW-1185">Reference proteome</keyword>
<dbReference type="Proteomes" id="UP001164250">
    <property type="component" value="Chromosome 11"/>
</dbReference>
<name>A0ACC1ABS8_9ROSI</name>
<gene>
    <name evidence="1" type="ORF">Patl1_30254</name>
</gene>